<sequence>MHLCIANPRLRVANGDFRRLRFAKGLLHLALCAQCASSWMVQGHSLSPGCHNDRCCRSQDALLAGSDGCSADGSCAAGGGAVSGDGRLQPFTCSLGRLPTGASAVGSGAAAGGAGSHAGGGAGGGAVRDAAGGAVSGGGRLQPFPCSLGRLPTGAAAAGSGAAGRGAGGGAGRGAGSGAPHGAGGSAVSGGGGSSPSPAASDGCPLGLLLLAIVLLAAVQPDDGASLLLPAGVLFLPLLAGGASFPLLSGGASFPLLAGGVSFSLLAGRASFPLLAGVTFLPLLGGAGTLAVLTGASLEPLTPAVAAETTVSVDWVAEVLGWVLATLARIEGRGEGVGNRSMVVRKSFLGTLGGKRVKVWEWRKREWL</sequence>
<feature type="transmembrane region" description="Helical" evidence="2">
    <location>
        <begin position="272"/>
        <end position="293"/>
    </location>
</feature>
<evidence type="ECO:0000313" key="3">
    <source>
        <dbReference type="EMBL" id="KAJ1088263.1"/>
    </source>
</evidence>
<protein>
    <submittedName>
        <fullName evidence="3">Uncharacterized protein</fullName>
    </submittedName>
</protein>
<feature type="region of interest" description="Disordered" evidence="1">
    <location>
        <begin position="167"/>
        <end position="198"/>
    </location>
</feature>
<dbReference type="EMBL" id="JANPWB010000015">
    <property type="protein sequence ID" value="KAJ1088263.1"/>
    <property type="molecule type" value="Genomic_DNA"/>
</dbReference>
<keyword evidence="2" id="KW-0812">Transmembrane</keyword>
<dbReference type="AlphaFoldDB" id="A0AAV7LFV8"/>
<evidence type="ECO:0000256" key="1">
    <source>
        <dbReference type="SAM" id="MobiDB-lite"/>
    </source>
</evidence>
<reference evidence="3" key="1">
    <citation type="journal article" date="2022" name="bioRxiv">
        <title>Sequencing and chromosome-scale assembly of the giantPleurodeles waltlgenome.</title>
        <authorList>
            <person name="Brown T."/>
            <person name="Elewa A."/>
            <person name="Iarovenko S."/>
            <person name="Subramanian E."/>
            <person name="Araus A.J."/>
            <person name="Petzold A."/>
            <person name="Susuki M."/>
            <person name="Suzuki K.-i.T."/>
            <person name="Hayashi T."/>
            <person name="Toyoda A."/>
            <person name="Oliveira C."/>
            <person name="Osipova E."/>
            <person name="Leigh N.D."/>
            <person name="Simon A."/>
            <person name="Yun M.H."/>
        </authorList>
    </citation>
    <scope>NUCLEOTIDE SEQUENCE</scope>
    <source>
        <strain evidence="3">20211129_DDA</strain>
        <tissue evidence="3">Liver</tissue>
    </source>
</reference>
<evidence type="ECO:0000313" key="4">
    <source>
        <dbReference type="Proteomes" id="UP001066276"/>
    </source>
</evidence>
<keyword evidence="2" id="KW-0472">Membrane</keyword>
<keyword evidence="4" id="KW-1185">Reference proteome</keyword>
<gene>
    <name evidence="3" type="ORF">NDU88_001421</name>
</gene>
<comment type="caution">
    <text evidence="3">The sequence shown here is derived from an EMBL/GenBank/DDBJ whole genome shotgun (WGS) entry which is preliminary data.</text>
</comment>
<feature type="compositionally biased region" description="Gly residues" evidence="1">
    <location>
        <begin position="167"/>
        <end position="194"/>
    </location>
</feature>
<accession>A0AAV7LFV8</accession>
<dbReference type="Proteomes" id="UP001066276">
    <property type="component" value="Chromosome 11"/>
</dbReference>
<name>A0AAV7LFV8_PLEWA</name>
<organism evidence="3 4">
    <name type="scientific">Pleurodeles waltl</name>
    <name type="common">Iberian ribbed newt</name>
    <dbReference type="NCBI Taxonomy" id="8319"/>
    <lineage>
        <taxon>Eukaryota</taxon>
        <taxon>Metazoa</taxon>
        <taxon>Chordata</taxon>
        <taxon>Craniata</taxon>
        <taxon>Vertebrata</taxon>
        <taxon>Euteleostomi</taxon>
        <taxon>Amphibia</taxon>
        <taxon>Batrachia</taxon>
        <taxon>Caudata</taxon>
        <taxon>Salamandroidea</taxon>
        <taxon>Salamandridae</taxon>
        <taxon>Pleurodelinae</taxon>
        <taxon>Pleurodeles</taxon>
    </lineage>
</organism>
<evidence type="ECO:0000256" key="2">
    <source>
        <dbReference type="SAM" id="Phobius"/>
    </source>
</evidence>
<keyword evidence="2" id="KW-1133">Transmembrane helix</keyword>
<proteinExistence type="predicted"/>